<keyword evidence="4" id="KW-0378">Hydrolase</keyword>
<dbReference type="GO" id="GO:0000175">
    <property type="term" value="F:3'-5'-RNA exonuclease activity"/>
    <property type="evidence" value="ECO:0007669"/>
    <property type="project" value="InterPro"/>
</dbReference>
<dbReference type="PANTHER" id="PTHR12124">
    <property type="entry name" value="POLYMYOSITIS/SCLERODERMA AUTOANTIGEN-RELATED"/>
    <property type="match status" value="1"/>
</dbReference>
<dbReference type="InterPro" id="IPR002562">
    <property type="entry name" value="3'-5'_exonuclease_dom"/>
</dbReference>
<dbReference type="GO" id="GO:0000166">
    <property type="term" value="F:nucleotide binding"/>
    <property type="evidence" value="ECO:0007669"/>
    <property type="project" value="InterPro"/>
</dbReference>
<dbReference type="GO" id="GO:0080188">
    <property type="term" value="P:gene silencing by siRNA-directed DNA methylation"/>
    <property type="evidence" value="ECO:0007669"/>
    <property type="project" value="UniProtKB-ARBA"/>
</dbReference>
<dbReference type="GO" id="GO:0005730">
    <property type="term" value="C:nucleolus"/>
    <property type="evidence" value="ECO:0007669"/>
    <property type="project" value="TreeGrafter"/>
</dbReference>
<feature type="region of interest" description="Disordered" evidence="11">
    <location>
        <begin position="597"/>
        <end position="626"/>
    </location>
</feature>
<evidence type="ECO:0000256" key="8">
    <source>
        <dbReference type="ARBA" id="ARBA00023242"/>
    </source>
</evidence>
<evidence type="ECO:0000256" key="4">
    <source>
        <dbReference type="ARBA" id="ARBA00022801"/>
    </source>
</evidence>
<dbReference type="GO" id="GO:0003727">
    <property type="term" value="F:single-stranded RNA binding"/>
    <property type="evidence" value="ECO:0007669"/>
    <property type="project" value="TreeGrafter"/>
</dbReference>
<feature type="region of interest" description="Disordered" evidence="11">
    <location>
        <begin position="855"/>
        <end position="911"/>
    </location>
</feature>
<feature type="domain" description="HRDC" evidence="12">
    <location>
        <begin position="472"/>
        <end position="552"/>
    </location>
</feature>
<proteinExistence type="inferred from homology"/>
<dbReference type="FunFam" id="3.30.420.10:FF:000065">
    <property type="entry name" value="Protein RRP6-like 2 isoform A"/>
    <property type="match status" value="1"/>
</dbReference>
<dbReference type="GO" id="GO:0071037">
    <property type="term" value="P:nuclear polyadenylation-dependent snRNA catabolic process"/>
    <property type="evidence" value="ECO:0007669"/>
    <property type="project" value="TreeGrafter"/>
</dbReference>
<dbReference type="Proteomes" id="UP001152523">
    <property type="component" value="Unassembled WGS sequence"/>
</dbReference>
<dbReference type="SUPFAM" id="SSF47819">
    <property type="entry name" value="HRDC-like"/>
    <property type="match status" value="1"/>
</dbReference>
<evidence type="ECO:0000259" key="12">
    <source>
        <dbReference type="PROSITE" id="PS50967"/>
    </source>
</evidence>
<evidence type="ECO:0000313" key="13">
    <source>
        <dbReference type="EMBL" id="CAH9134770.1"/>
    </source>
</evidence>
<comment type="subcellular location">
    <subcellularLocation>
        <location evidence="1">Nucleus</location>
    </subcellularLocation>
</comment>
<dbReference type="EMBL" id="CAMAPF010000984">
    <property type="protein sequence ID" value="CAH9134770.1"/>
    <property type="molecule type" value="Genomic_DNA"/>
</dbReference>
<evidence type="ECO:0000256" key="1">
    <source>
        <dbReference type="ARBA" id="ARBA00004123"/>
    </source>
</evidence>
<dbReference type="Pfam" id="PF08066">
    <property type="entry name" value="PMC2NT"/>
    <property type="match status" value="1"/>
</dbReference>
<dbReference type="GO" id="GO:0071035">
    <property type="term" value="P:nuclear polyadenylation-dependent rRNA catabolic process"/>
    <property type="evidence" value="ECO:0007669"/>
    <property type="project" value="TreeGrafter"/>
</dbReference>
<accession>A0AAV0FGJ6</accession>
<feature type="compositionally biased region" description="Basic and acidic residues" evidence="11">
    <location>
        <begin position="610"/>
        <end position="619"/>
    </location>
</feature>
<dbReference type="AlphaFoldDB" id="A0AAV0FGJ6"/>
<evidence type="ECO:0000256" key="11">
    <source>
        <dbReference type="SAM" id="MobiDB-lite"/>
    </source>
</evidence>
<dbReference type="Pfam" id="PF00570">
    <property type="entry name" value="HRDC"/>
    <property type="match status" value="1"/>
</dbReference>
<dbReference type="InterPro" id="IPR045092">
    <property type="entry name" value="Rrp6-like"/>
</dbReference>
<dbReference type="InterPro" id="IPR036397">
    <property type="entry name" value="RNaseH_sf"/>
</dbReference>
<dbReference type="InterPro" id="IPR044876">
    <property type="entry name" value="HRDC_dom_sf"/>
</dbReference>
<dbReference type="Pfam" id="PF01612">
    <property type="entry name" value="DNA_pol_A_exo1"/>
    <property type="match status" value="1"/>
</dbReference>
<dbReference type="GO" id="GO:0071039">
    <property type="term" value="P:nuclear polyadenylation-dependent CUT catabolic process"/>
    <property type="evidence" value="ECO:0007669"/>
    <property type="project" value="TreeGrafter"/>
</dbReference>
<dbReference type="Gene3D" id="3.30.420.10">
    <property type="entry name" value="Ribonuclease H-like superfamily/Ribonuclease H"/>
    <property type="match status" value="1"/>
</dbReference>
<keyword evidence="2" id="KW-0698">rRNA processing</keyword>
<organism evidence="13 14">
    <name type="scientific">Cuscuta epithymum</name>
    <dbReference type="NCBI Taxonomy" id="186058"/>
    <lineage>
        <taxon>Eukaryota</taxon>
        <taxon>Viridiplantae</taxon>
        <taxon>Streptophyta</taxon>
        <taxon>Embryophyta</taxon>
        <taxon>Tracheophyta</taxon>
        <taxon>Spermatophyta</taxon>
        <taxon>Magnoliopsida</taxon>
        <taxon>eudicotyledons</taxon>
        <taxon>Gunneridae</taxon>
        <taxon>Pentapetalae</taxon>
        <taxon>asterids</taxon>
        <taxon>lamiids</taxon>
        <taxon>Solanales</taxon>
        <taxon>Convolvulaceae</taxon>
        <taxon>Cuscuteae</taxon>
        <taxon>Cuscuta</taxon>
        <taxon>Cuscuta subgen. Cuscuta</taxon>
    </lineage>
</organism>
<keyword evidence="6" id="KW-0269">Exonuclease</keyword>
<evidence type="ECO:0000256" key="7">
    <source>
        <dbReference type="ARBA" id="ARBA00023158"/>
    </source>
</evidence>
<dbReference type="PANTHER" id="PTHR12124:SF47">
    <property type="entry name" value="EXOSOME COMPONENT 10"/>
    <property type="match status" value="1"/>
</dbReference>
<dbReference type="GO" id="GO:0071038">
    <property type="term" value="P:TRAMP-dependent tRNA surveillance pathway"/>
    <property type="evidence" value="ECO:0007669"/>
    <property type="project" value="TreeGrafter"/>
</dbReference>
<feature type="compositionally biased region" description="Polar residues" evidence="11">
    <location>
        <begin position="597"/>
        <end position="609"/>
    </location>
</feature>
<feature type="compositionally biased region" description="Basic and acidic residues" evidence="11">
    <location>
        <begin position="798"/>
        <end position="807"/>
    </location>
</feature>
<dbReference type="GO" id="GO:0071044">
    <property type="term" value="P:histone mRNA catabolic process"/>
    <property type="evidence" value="ECO:0007669"/>
    <property type="project" value="TreeGrafter"/>
</dbReference>
<dbReference type="SUPFAM" id="SSF53098">
    <property type="entry name" value="Ribonuclease H-like"/>
    <property type="match status" value="1"/>
</dbReference>
<evidence type="ECO:0000256" key="9">
    <source>
        <dbReference type="ARBA" id="ARBA00043957"/>
    </source>
</evidence>
<dbReference type="GO" id="GO:0000467">
    <property type="term" value="P:exonucleolytic trimming to generate mature 3'-end of 5.8S rRNA from tricistronic rRNA transcript (SSU-rRNA, 5.8S rRNA, LSU-rRNA)"/>
    <property type="evidence" value="ECO:0007669"/>
    <property type="project" value="InterPro"/>
</dbReference>
<keyword evidence="14" id="KW-1185">Reference proteome</keyword>
<dbReference type="GO" id="GO:0071036">
    <property type="term" value="P:nuclear polyadenylation-dependent snoRNA catabolic process"/>
    <property type="evidence" value="ECO:0007669"/>
    <property type="project" value="TreeGrafter"/>
</dbReference>
<evidence type="ECO:0000313" key="14">
    <source>
        <dbReference type="Proteomes" id="UP001152523"/>
    </source>
</evidence>
<feature type="region of interest" description="Disordered" evidence="11">
    <location>
        <begin position="767"/>
        <end position="807"/>
    </location>
</feature>
<keyword evidence="5" id="KW-0271">Exosome</keyword>
<feature type="compositionally biased region" description="Polar residues" evidence="11">
    <location>
        <begin position="879"/>
        <end position="891"/>
    </location>
</feature>
<evidence type="ECO:0000256" key="3">
    <source>
        <dbReference type="ARBA" id="ARBA00022722"/>
    </source>
</evidence>
<dbReference type="InterPro" id="IPR002121">
    <property type="entry name" value="HRDC_dom"/>
</dbReference>
<evidence type="ECO:0000256" key="5">
    <source>
        <dbReference type="ARBA" id="ARBA00022835"/>
    </source>
</evidence>
<dbReference type="SMART" id="SM00341">
    <property type="entry name" value="HRDC"/>
    <property type="match status" value="1"/>
</dbReference>
<dbReference type="CDD" id="cd06147">
    <property type="entry name" value="Rrp6p_like_exo"/>
    <property type="match status" value="1"/>
</dbReference>
<evidence type="ECO:0000256" key="10">
    <source>
        <dbReference type="SAM" id="Coils"/>
    </source>
</evidence>
<protein>
    <recommendedName>
        <fullName evidence="12">HRDC domain-containing protein</fullName>
    </recommendedName>
</protein>
<keyword evidence="8" id="KW-0539">Nucleus</keyword>
<dbReference type="SMART" id="SM00474">
    <property type="entry name" value="35EXOc"/>
    <property type="match status" value="1"/>
</dbReference>
<name>A0AAV0FGJ6_9ASTE</name>
<reference evidence="13" key="1">
    <citation type="submission" date="2022-07" db="EMBL/GenBank/DDBJ databases">
        <authorList>
            <person name="Macas J."/>
            <person name="Novak P."/>
            <person name="Neumann P."/>
        </authorList>
    </citation>
    <scope>NUCLEOTIDE SEQUENCE</scope>
</reference>
<feature type="compositionally biased region" description="Polar residues" evidence="11">
    <location>
        <begin position="786"/>
        <end position="795"/>
    </location>
</feature>
<dbReference type="InterPro" id="IPR012337">
    <property type="entry name" value="RNaseH-like_sf"/>
</dbReference>
<dbReference type="PROSITE" id="PS50967">
    <property type="entry name" value="HRDC"/>
    <property type="match status" value="1"/>
</dbReference>
<comment type="similarity">
    <text evidence="9">Belongs to the exosome component 10/RRP6 family.</text>
</comment>
<dbReference type="InterPro" id="IPR012588">
    <property type="entry name" value="Exosome-assoc_fac_Rrp6_N"/>
</dbReference>
<evidence type="ECO:0000256" key="2">
    <source>
        <dbReference type="ARBA" id="ARBA00022552"/>
    </source>
</evidence>
<evidence type="ECO:0000256" key="6">
    <source>
        <dbReference type="ARBA" id="ARBA00022839"/>
    </source>
</evidence>
<dbReference type="FunFam" id="1.10.150.80:FF:000001">
    <property type="entry name" value="Putative exosome component 10"/>
    <property type="match status" value="1"/>
</dbReference>
<comment type="caution">
    <text evidence="13">The sequence shown here is derived from an EMBL/GenBank/DDBJ whole genome shotgun (WGS) entry which is preliminary data.</text>
</comment>
<keyword evidence="3" id="KW-0540">Nuclease</keyword>
<dbReference type="Gene3D" id="1.10.150.80">
    <property type="entry name" value="HRDC domain"/>
    <property type="match status" value="1"/>
</dbReference>
<keyword evidence="10" id="KW-0175">Coiled coil</keyword>
<dbReference type="GO" id="GO:0000176">
    <property type="term" value="C:nuclear exosome (RNase complex)"/>
    <property type="evidence" value="ECO:0007669"/>
    <property type="project" value="InterPro"/>
</dbReference>
<feature type="coiled-coil region" evidence="10">
    <location>
        <begin position="549"/>
        <end position="576"/>
    </location>
</feature>
<gene>
    <name evidence="13" type="ORF">CEPIT_LOCUS33997</name>
</gene>
<feature type="compositionally biased region" description="Basic and acidic residues" evidence="11">
    <location>
        <begin position="855"/>
        <end position="873"/>
    </location>
</feature>
<dbReference type="InterPro" id="IPR049559">
    <property type="entry name" value="Rrp6p-like_exo"/>
</dbReference>
<dbReference type="InterPro" id="IPR010997">
    <property type="entry name" value="HRDC-like_sf"/>
</dbReference>
<dbReference type="GO" id="GO:0071040">
    <property type="term" value="P:nuclear polyadenylation-dependent antisense transcript catabolic process"/>
    <property type="evidence" value="ECO:0007669"/>
    <property type="project" value="TreeGrafter"/>
</dbReference>
<sequence>MMDVSPEGNPQEPEVLRKLTATGGPLSTSIAKLTGSSKGIPSEKDFHFYNNFPEFKSPVKKIDQKSKEILEKVGALSQLWGKAIPLPEDSDDEYDWLVNVNDDVLERLDTSLDEFQTARKAAEGNGVKVESDGGFQLVLGRKNKKAANASGSAKSIADKSEEKVADGVKVATKPKPKVPFHVPTIRRPQDEYKIIVNNSNLPFEHVWLQKSEDGSRFMHPLETLSVMDFVECAGSIEPVEPPPLEKTPFKYVEQLKDLKQLAAKLRGVDEFAVDLEHNQYRSFQGMTCLMQISTRTEDFVVDTLKLRVYVGPYLREVFKDPTKKKVMHGADRDIVWLQRDFGIYVCNLFDTGQASRVLKLERKSLEYLLLRYCGVEAKKEYQNADWRMRPLPTEMMRYAREDTHFLLYIYDVMRMELLELPTDPDSSDSPMVESCLQVYKRSYDICMQLYEKELLTDSSYLHIYGLHGAGLNAQQLAVVAGLCEWRDTIARAEDESTGYVLPNRALVEIAKQMPLNAHKLKWLVKSKHPYVEHNLSAVVSIIRHSLQNADAYEAAVKLLNERRLAYEENAQAAATEEAEDFTPESPELVKMETEAEVTNISNNEVSPTSRDNKTGDKSENGSVEVATSKQTEVVVPALRKPSRGLGMFLGGSAKRKLDSDRRDEMKLEQIKSSLNLRFNTFADSNELSRQALLEEPPVLPLESSHHSEPVSDPASTTAHLDDIILLDDDDDIEESVNEAVDEGSKAADKSSLPVTTSEIGDIIILDDDSDDAAAAEGELQNGDLETASNAGQETSPHIFDDVGKEGEDVPAVSLSELSSNFQKCFQSIEESRAAKLDEKSKGKLQVEPFDYDEARKEVSFGEDSRKEVGEKSNNKKKSSVQPFKSELTNEFQPGKRRQAFPASGNRSYTFR</sequence>
<dbReference type="GO" id="GO:0071051">
    <property type="term" value="P:poly(A)-dependent snoRNA 3'-end processing"/>
    <property type="evidence" value="ECO:0007669"/>
    <property type="project" value="TreeGrafter"/>
</dbReference>
<keyword evidence="7" id="KW-0943">RNA-mediated gene silencing</keyword>